<gene>
    <name evidence="1" type="ORF">A5CBH24_04290</name>
</gene>
<dbReference type="RefSeq" id="WP_141412052.1">
    <property type="nucleotide sequence ID" value="NZ_AP019735.1"/>
</dbReference>
<dbReference type="Proteomes" id="UP000318946">
    <property type="component" value="Chromosome"/>
</dbReference>
<dbReference type="EMBL" id="AP019735">
    <property type="protein sequence ID" value="BBL03116.1"/>
    <property type="molecule type" value="Genomic_DNA"/>
</dbReference>
<evidence type="ECO:0008006" key="3">
    <source>
        <dbReference type="Google" id="ProtNLM"/>
    </source>
</evidence>
<evidence type="ECO:0000313" key="1">
    <source>
        <dbReference type="EMBL" id="BBL03116.1"/>
    </source>
</evidence>
<reference evidence="2" key="1">
    <citation type="submission" date="2019-06" db="EMBL/GenBank/DDBJ databases">
        <title>Alistipes onderdonkii subsp. vulgaris subsp. nov., Alistipes dispar sp. nov. and Alistipes communis sp. nov., isolated from human faeces, and creation of Alistipes onderdonkii subsp. onderdonkii subsp. nov.</title>
        <authorList>
            <person name="Sakamoto M."/>
            <person name="Ikeyama N."/>
            <person name="Ogata Y."/>
            <person name="Suda W."/>
            <person name="Iino T."/>
            <person name="Hattori M."/>
            <person name="Ohkuma M."/>
        </authorList>
    </citation>
    <scope>NUCLEOTIDE SEQUENCE [LARGE SCALE GENOMIC DNA]</scope>
    <source>
        <strain evidence="2">5CBH24</strain>
    </source>
</reference>
<name>A0A4Y1WSK4_9BACT</name>
<proteinExistence type="predicted"/>
<accession>A0A4Y1WSK4</accession>
<dbReference type="AlphaFoldDB" id="A0A4Y1WSK4"/>
<sequence length="567" mass="62064">MKRHIWYHIVLTIFAAWCGTGCSEGYEYFNPNPGDEEQQASPIVNTGKASVDAAAGKATLNGNCNAMGRTVSEAGFLYGRTAAEMMKSERRVCPVDEEGRFSLTLSDVDNGDHYFRAYMVIDGKTYNGVTGWFEVKVASVPEVTTELSEAAGGVLTLKGSYKLDRDLSVEPGFRYAATADGVASVQFVRATQVDEANKTFSLDIPDTGQPCFFQAVVRMSTDFYDGEVSEVIRPKDLSAAGVANCYIVTEGGWYSIEPKRPDGTAVQGSAADWVWSSGSGLVSGVHFSAGRIVFQTSGNAGNAGIALTNDAGEIVWSWHIWMAQAPAEQTVNGRTFLDRNVGATEFDGALVGSLGVYFQWGRKDPFIGANRIQKNYTDEYEGVGFQTTGDNGFTALFLYNDALCEGFKFVNKEMDMSMSIANPTVFYGVYNSGGWKGSNSEVEDYWGGASGTKTNNDPCPAGYRVPTFDEINGFIKDIDTNKTAQENVSDQSYGRKYTVGDQTFMFPGSALRVWSAKMRYPGRVTFFWSSTISPTTEKKALDFYDYRWNTNADNTCCAMAVRCIKIQ</sequence>
<dbReference type="KEGG" id="acou:A5CBH24_04290"/>
<organism evidence="1 2">
    <name type="scientific">Alistipes communis</name>
    <dbReference type="NCBI Taxonomy" id="2585118"/>
    <lineage>
        <taxon>Bacteria</taxon>
        <taxon>Pseudomonadati</taxon>
        <taxon>Bacteroidota</taxon>
        <taxon>Bacteroidia</taxon>
        <taxon>Bacteroidales</taxon>
        <taxon>Rikenellaceae</taxon>
        <taxon>Alistipes</taxon>
    </lineage>
</organism>
<protein>
    <recommendedName>
        <fullName evidence="3">Fibrobacter succinogenes major paralogous domain-containing protein</fullName>
    </recommendedName>
</protein>
<evidence type="ECO:0000313" key="2">
    <source>
        <dbReference type="Proteomes" id="UP000318946"/>
    </source>
</evidence>
<keyword evidence="2" id="KW-1185">Reference proteome</keyword>
<dbReference type="OrthoDB" id="1164152at2"/>
<dbReference type="GeneID" id="78341147"/>